<dbReference type="SUPFAM" id="SSF117023">
    <property type="entry name" value="DNA primase DnaG, C-terminal domain"/>
    <property type="match status" value="1"/>
</dbReference>
<evidence type="ECO:0000256" key="12">
    <source>
        <dbReference type="HAMAP-Rule" id="MF_00974"/>
    </source>
</evidence>
<evidence type="ECO:0000256" key="10">
    <source>
        <dbReference type="ARBA" id="ARBA00023125"/>
    </source>
</evidence>
<evidence type="ECO:0000256" key="7">
    <source>
        <dbReference type="ARBA" id="ARBA00022771"/>
    </source>
</evidence>
<dbReference type="Pfam" id="PF10410">
    <property type="entry name" value="DnaB_bind"/>
    <property type="match status" value="1"/>
</dbReference>
<comment type="cofactor">
    <cofactor evidence="12 13 14">
        <name>Zn(2+)</name>
        <dbReference type="ChEBI" id="CHEBI:29105"/>
    </cofactor>
    <text evidence="12 13 14">Binds 1 zinc ion per monomer.</text>
</comment>
<evidence type="ECO:0000256" key="8">
    <source>
        <dbReference type="ARBA" id="ARBA00022833"/>
    </source>
</evidence>
<evidence type="ECO:0000313" key="16">
    <source>
        <dbReference type="EMBL" id="STO92948.1"/>
    </source>
</evidence>
<dbReference type="InterPro" id="IPR037068">
    <property type="entry name" value="DNA_primase_core_N_sf"/>
</dbReference>
<keyword evidence="7 12" id="KW-0863">Zinc-finger</keyword>
<organism evidence="16 17">
    <name type="scientific">Haemophilus pittmaniae</name>
    <dbReference type="NCBI Taxonomy" id="249188"/>
    <lineage>
        <taxon>Bacteria</taxon>
        <taxon>Pseudomonadati</taxon>
        <taxon>Pseudomonadota</taxon>
        <taxon>Gammaproteobacteria</taxon>
        <taxon>Pasteurellales</taxon>
        <taxon>Pasteurellaceae</taxon>
        <taxon>Haemophilus</taxon>
    </lineage>
</organism>
<keyword evidence="2 12" id="KW-0639">Primosome</keyword>
<dbReference type="GO" id="GO:0008270">
    <property type="term" value="F:zinc ion binding"/>
    <property type="evidence" value="ECO:0007669"/>
    <property type="project" value="UniProtKB-UniRule"/>
</dbReference>
<dbReference type="PIRSF" id="PIRSF002811">
    <property type="entry name" value="DnaG"/>
    <property type="match status" value="1"/>
</dbReference>
<dbReference type="Pfam" id="PF01807">
    <property type="entry name" value="Zn_ribbon_DnaG"/>
    <property type="match status" value="1"/>
</dbReference>
<feature type="zinc finger region" description="CHC2-type" evidence="12 14">
    <location>
        <begin position="40"/>
        <end position="64"/>
    </location>
</feature>
<evidence type="ECO:0000256" key="1">
    <source>
        <dbReference type="ARBA" id="ARBA00022478"/>
    </source>
</evidence>
<name>A0A377IY99_9PAST</name>
<dbReference type="InterPro" id="IPR016136">
    <property type="entry name" value="DNA_helicase_N/primase_C"/>
</dbReference>
<keyword evidence="11 12" id="KW-0804">Transcription</keyword>
<dbReference type="Proteomes" id="UP000255264">
    <property type="component" value="Unassembled WGS sequence"/>
</dbReference>
<evidence type="ECO:0000256" key="6">
    <source>
        <dbReference type="ARBA" id="ARBA00022723"/>
    </source>
</evidence>
<keyword evidence="5 12" id="KW-0235">DNA replication</keyword>
<evidence type="ECO:0000256" key="14">
    <source>
        <dbReference type="PIRSR" id="PIRSR002811-1"/>
    </source>
</evidence>
<evidence type="ECO:0000256" key="4">
    <source>
        <dbReference type="ARBA" id="ARBA00022695"/>
    </source>
</evidence>
<evidence type="ECO:0000256" key="13">
    <source>
        <dbReference type="PIRNR" id="PIRNR002811"/>
    </source>
</evidence>
<reference evidence="16 17" key="1">
    <citation type="submission" date="2018-06" db="EMBL/GenBank/DDBJ databases">
        <authorList>
            <consortium name="Pathogen Informatics"/>
            <person name="Doyle S."/>
        </authorList>
    </citation>
    <scope>NUCLEOTIDE SEQUENCE [LARGE SCALE GENOMIC DNA]</scope>
    <source>
        <strain evidence="16 17">NCTC13335</strain>
    </source>
</reference>
<dbReference type="FunFam" id="3.90.980.10:FF:000001">
    <property type="entry name" value="DNA primase"/>
    <property type="match status" value="1"/>
</dbReference>
<dbReference type="GO" id="GO:1990077">
    <property type="term" value="C:primosome complex"/>
    <property type="evidence" value="ECO:0007669"/>
    <property type="project" value="UniProtKB-KW"/>
</dbReference>
<dbReference type="InterPro" id="IPR006171">
    <property type="entry name" value="TOPRIM_dom"/>
</dbReference>
<dbReference type="InterPro" id="IPR006295">
    <property type="entry name" value="DNA_primase_DnaG"/>
</dbReference>
<keyword evidence="8 12" id="KW-0862">Zinc</keyword>
<dbReference type="CDD" id="cd03364">
    <property type="entry name" value="TOPRIM_DnaG_primases"/>
    <property type="match status" value="1"/>
</dbReference>
<dbReference type="SMART" id="SM00493">
    <property type="entry name" value="TOPRIM"/>
    <property type="match status" value="1"/>
</dbReference>
<sequence>MKGLIPRQFIDDLLTKSNIVDVINSRVKLKKAGRDYQACCPFHHEKTPSFTVSEKKQFYYCFGCGAKGNAISFLMDYDKLEFVEAVEELAAAAGLEVPYENRNNGQSNKPRIDYQTKRNLYELMQEIAQFYQQQLSHNIPAQSYLQQRGLSDEIIHRFQIGFAPNAMDTVLRQFAKNNAEQQRLFELGMLSRNDRGSVYDKFRHRIMFPIRDKRGRTVAFGGRVLGDEKPKYLNSPETITYHKGNELYGLFEALQINDQPEKLLVVEGYMDVVALAQFGVDYAVASLGTSTTSEQIQQLFRVTEQIVCCYDGDRAGRDAAWRALENALPYLQDGRQIKFIFLPDGEDPDSYIRQFGQEKFEAYINQAQSLTDFLFAHLSPQVDFSSQEGKTKLIALAAPLIRQIPGDALRMALRNSLAQRVGILDQSQLDELLPKETNAPITKPRMENKIKKTPMRIVISLLLQNPHLVSRISPAGVQALRNEAGFELLLQLSSLCRERKGISTGQILEHFRDSEYRSPLEILASWEHLLDDAEIITAFSQNYRRLNIQAIERDIAMLIAKERTEGLSEVERGALITLLKSKEEQKKQLVNPL</sequence>
<dbReference type="Gene3D" id="3.40.1360.10">
    <property type="match status" value="1"/>
</dbReference>
<dbReference type="PROSITE" id="PS50880">
    <property type="entry name" value="TOPRIM"/>
    <property type="match status" value="1"/>
</dbReference>
<dbReference type="SUPFAM" id="SSF56731">
    <property type="entry name" value="DNA primase core"/>
    <property type="match status" value="1"/>
</dbReference>
<evidence type="ECO:0000259" key="15">
    <source>
        <dbReference type="PROSITE" id="PS50880"/>
    </source>
</evidence>
<gene>
    <name evidence="12 16" type="primary">dnaG</name>
    <name evidence="16" type="ORF">NCTC13335_00805</name>
</gene>
<comment type="similarity">
    <text evidence="12 13">Belongs to the DnaG primase family.</text>
</comment>
<comment type="catalytic activity">
    <reaction evidence="12">
        <text>ssDNA + n NTP = ssDNA/pppN(pN)n-1 hybrid + (n-1) diphosphate.</text>
        <dbReference type="EC" id="2.7.7.101"/>
    </reaction>
</comment>
<feature type="domain" description="Toprim" evidence="15">
    <location>
        <begin position="261"/>
        <end position="343"/>
    </location>
</feature>
<dbReference type="PANTHER" id="PTHR30313:SF2">
    <property type="entry name" value="DNA PRIMASE"/>
    <property type="match status" value="1"/>
</dbReference>
<dbReference type="Pfam" id="PF08278">
    <property type="entry name" value="DnaG_DnaB_bind"/>
    <property type="match status" value="1"/>
</dbReference>
<comment type="subunit">
    <text evidence="12">Monomer. Interacts with DnaB.</text>
</comment>
<evidence type="ECO:0000256" key="2">
    <source>
        <dbReference type="ARBA" id="ARBA00022515"/>
    </source>
</evidence>
<dbReference type="FunFam" id="3.90.580.10:FF:000001">
    <property type="entry name" value="DNA primase"/>
    <property type="match status" value="1"/>
</dbReference>
<keyword evidence="3 12" id="KW-0808">Transferase</keyword>
<keyword evidence="9" id="KW-0460">Magnesium</keyword>
<dbReference type="RefSeq" id="WP_115002910.1">
    <property type="nucleotide sequence ID" value="NZ_UGHS01000003.1"/>
</dbReference>
<dbReference type="Pfam" id="PF08275">
    <property type="entry name" value="DNAG_N"/>
    <property type="match status" value="1"/>
</dbReference>
<dbReference type="GO" id="GO:0003899">
    <property type="term" value="F:DNA-directed RNA polymerase activity"/>
    <property type="evidence" value="ECO:0007669"/>
    <property type="project" value="UniProtKB-UniRule"/>
</dbReference>
<dbReference type="OrthoDB" id="9803773at2"/>
<dbReference type="InterPro" id="IPR036977">
    <property type="entry name" value="DNA_primase_Znf_CHC2"/>
</dbReference>
<evidence type="ECO:0000256" key="5">
    <source>
        <dbReference type="ARBA" id="ARBA00022705"/>
    </source>
</evidence>
<dbReference type="Gene3D" id="1.20.50.20">
    <property type="entry name" value="DnaG, RNA polymerase domain, helical bundle"/>
    <property type="match status" value="1"/>
</dbReference>
<dbReference type="PANTHER" id="PTHR30313">
    <property type="entry name" value="DNA PRIMASE"/>
    <property type="match status" value="1"/>
</dbReference>
<comment type="domain">
    <text evidence="12">Contains an N-terminal zinc-binding domain, a central core domain that contains the primase activity, and a C-terminal DnaB-binding domain.</text>
</comment>
<dbReference type="SMART" id="SM00400">
    <property type="entry name" value="ZnF_CHCC"/>
    <property type="match status" value="1"/>
</dbReference>
<keyword evidence="6 12" id="KW-0479">Metal-binding</keyword>
<evidence type="ECO:0000256" key="3">
    <source>
        <dbReference type="ARBA" id="ARBA00022679"/>
    </source>
</evidence>
<evidence type="ECO:0000256" key="9">
    <source>
        <dbReference type="ARBA" id="ARBA00022842"/>
    </source>
</evidence>
<dbReference type="Gene3D" id="3.90.980.10">
    <property type="entry name" value="DNA primase, catalytic core, N-terminal domain"/>
    <property type="match status" value="1"/>
</dbReference>
<dbReference type="InterPro" id="IPR013173">
    <property type="entry name" value="DNA_primase_DnaG_DnaB-bd_dom"/>
</dbReference>
<keyword evidence="10 12" id="KW-0238">DNA-binding</keyword>
<dbReference type="AlphaFoldDB" id="A0A377IY99"/>
<dbReference type="Gene3D" id="3.90.580.10">
    <property type="entry name" value="Zinc finger, CHC2-type domain"/>
    <property type="match status" value="1"/>
</dbReference>
<dbReference type="SUPFAM" id="SSF57783">
    <property type="entry name" value="Zinc beta-ribbon"/>
    <property type="match status" value="1"/>
</dbReference>
<dbReference type="InterPro" id="IPR019475">
    <property type="entry name" value="DNA_primase_DnaB-bd"/>
</dbReference>
<dbReference type="GO" id="GO:0006269">
    <property type="term" value="P:DNA replication, synthesis of primer"/>
    <property type="evidence" value="ECO:0007669"/>
    <property type="project" value="UniProtKB-UniRule"/>
</dbReference>
<protein>
    <recommendedName>
        <fullName evidence="12 13">DNA primase</fullName>
        <ecNumber evidence="12">2.7.7.101</ecNumber>
    </recommendedName>
</protein>
<dbReference type="InterPro" id="IPR050219">
    <property type="entry name" value="DnaG_primase"/>
</dbReference>
<dbReference type="GO" id="GO:0005737">
    <property type="term" value="C:cytoplasm"/>
    <property type="evidence" value="ECO:0007669"/>
    <property type="project" value="TreeGrafter"/>
</dbReference>
<dbReference type="FunFam" id="3.40.1360.10:FF:000002">
    <property type="entry name" value="DNA primase"/>
    <property type="match status" value="1"/>
</dbReference>
<dbReference type="Pfam" id="PF13155">
    <property type="entry name" value="Toprim_2"/>
    <property type="match status" value="1"/>
</dbReference>
<dbReference type="InterPro" id="IPR030846">
    <property type="entry name" value="DnaG_bac"/>
</dbReference>
<keyword evidence="4 12" id="KW-0548">Nucleotidyltransferase</keyword>
<keyword evidence="17" id="KW-1185">Reference proteome</keyword>
<dbReference type="GO" id="GO:0000428">
    <property type="term" value="C:DNA-directed RNA polymerase complex"/>
    <property type="evidence" value="ECO:0007669"/>
    <property type="project" value="UniProtKB-KW"/>
</dbReference>
<dbReference type="SMART" id="SM00766">
    <property type="entry name" value="DnaG_DnaB_bind"/>
    <property type="match status" value="1"/>
</dbReference>
<dbReference type="EC" id="2.7.7.101" evidence="12"/>
<evidence type="ECO:0000256" key="11">
    <source>
        <dbReference type="ARBA" id="ARBA00023163"/>
    </source>
</evidence>
<evidence type="ECO:0000313" key="17">
    <source>
        <dbReference type="Proteomes" id="UP000255264"/>
    </source>
</evidence>
<dbReference type="EMBL" id="UGHS01000003">
    <property type="protein sequence ID" value="STO92948.1"/>
    <property type="molecule type" value="Genomic_DNA"/>
</dbReference>
<dbReference type="GO" id="GO:0003677">
    <property type="term" value="F:DNA binding"/>
    <property type="evidence" value="ECO:0007669"/>
    <property type="project" value="UniProtKB-KW"/>
</dbReference>
<dbReference type="InterPro" id="IPR013264">
    <property type="entry name" value="DNAG_N"/>
</dbReference>
<accession>A0A377IY99</accession>
<dbReference type="Gene3D" id="1.10.860.10">
    <property type="entry name" value="DNAb Helicase, Chain A"/>
    <property type="match status" value="1"/>
</dbReference>
<keyword evidence="1 12" id="KW-0240">DNA-directed RNA polymerase</keyword>
<dbReference type="InterPro" id="IPR034151">
    <property type="entry name" value="TOPRIM_DnaG_bac"/>
</dbReference>
<dbReference type="NCBIfam" id="TIGR01391">
    <property type="entry name" value="dnaG"/>
    <property type="match status" value="1"/>
</dbReference>
<proteinExistence type="inferred from homology"/>
<dbReference type="InterPro" id="IPR002694">
    <property type="entry name" value="Znf_CHC2"/>
</dbReference>
<comment type="function">
    <text evidence="12 13">RNA polymerase that catalyzes the synthesis of short RNA molecules used as primers for DNA polymerase during DNA replication.</text>
</comment>
<dbReference type="HAMAP" id="MF_00974">
    <property type="entry name" value="DNA_primase_DnaG"/>
    <property type="match status" value="1"/>
</dbReference>